<dbReference type="OrthoDB" id="9799980at2"/>
<evidence type="ECO:0000256" key="8">
    <source>
        <dbReference type="ARBA" id="ARBA00022825"/>
    </source>
</evidence>
<protein>
    <recommendedName>
        <fullName evidence="5">Cyanophycinase</fullName>
        <ecNumber evidence="4">3.4.15.6</ecNumber>
    </recommendedName>
</protein>
<name>A0A2W7TW98_9FLAO</name>
<comment type="catalytic activity">
    <reaction evidence="1">
        <text>[L-4-(L-arginin-2-N-yl)aspartate](n) + H2O = [L-4-(L-arginin-2-N-yl)aspartate](n-1) + L-4-(L-arginin-2-N-yl)aspartate</text>
        <dbReference type="Rhea" id="RHEA:12845"/>
        <dbReference type="Rhea" id="RHEA-COMP:13728"/>
        <dbReference type="Rhea" id="RHEA-COMP:13734"/>
        <dbReference type="ChEBI" id="CHEBI:15377"/>
        <dbReference type="ChEBI" id="CHEBI:137986"/>
        <dbReference type="ChEBI" id="CHEBI:137991"/>
        <dbReference type="EC" id="3.4.15.6"/>
    </reaction>
</comment>
<dbReference type="EC" id="3.4.15.6" evidence="4"/>
<reference evidence="9 10" key="1">
    <citation type="submission" date="2018-06" db="EMBL/GenBank/DDBJ databases">
        <title>Flavobacterium sp IMCC34762, genome.</title>
        <authorList>
            <person name="Joung Y."/>
            <person name="Cho J."/>
            <person name="Song J."/>
        </authorList>
    </citation>
    <scope>NUCLEOTIDE SEQUENCE [LARGE SCALE GENOMIC DNA]</scope>
    <source>
        <strain evidence="9 10">IMCC34762</strain>
    </source>
</reference>
<keyword evidence="6" id="KW-0645">Protease</keyword>
<evidence type="ECO:0000256" key="6">
    <source>
        <dbReference type="ARBA" id="ARBA00022670"/>
    </source>
</evidence>
<evidence type="ECO:0000256" key="7">
    <source>
        <dbReference type="ARBA" id="ARBA00022801"/>
    </source>
</evidence>
<accession>A0A2W7TW98</accession>
<dbReference type="AlphaFoldDB" id="A0A2W7TW98"/>
<evidence type="ECO:0000256" key="4">
    <source>
        <dbReference type="ARBA" id="ARBA00013115"/>
    </source>
</evidence>
<dbReference type="GO" id="GO:0004180">
    <property type="term" value="F:carboxypeptidase activity"/>
    <property type="evidence" value="ECO:0007669"/>
    <property type="project" value="UniProtKB-KW"/>
</dbReference>
<dbReference type="NCBIfam" id="TIGR02069">
    <property type="entry name" value="cyanophycinase"/>
    <property type="match status" value="1"/>
</dbReference>
<evidence type="ECO:0000256" key="5">
    <source>
        <dbReference type="ARBA" id="ARBA00015719"/>
    </source>
</evidence>
<dbReference type="EMBL" id="QKXH01000003">
    <property type="protein sequence ID" value="PZX94338.1"/>
    <property type="molecule type" value="Genomic_DNA"/>
</dbReference>
<dbReference type="InterPro" id="IPR011811">
    <property type="entry name" value="Peptidase_S51_cyanophycinase"/>
</dbReference>
<evidence type="ECO:0000313" key="10">
    <source>
        <dbReference type="Proteomes" id="UP000249177"/>
    </source>
</evidence>
<gene>
    <name evidence="9" type="ORF">DOS84_06860</name>
</gene>
<evidence type="ECO:0000313" key="9">
    <source>
        <dbReference type="EMBL" id="PZX94338.1"/>
    </source>
</evidence>
<dbReference type="GO" id="GO:0008241">
    <property type="term" value="F:peptidyl-dipeptidase activity"/>
    <property type="evidence" value="ECO:0007669"/>
    <property type="project" value="UniProtKB-EC"/>
</dbReference>
<dbReference type="RefSeq" id="WP_111409372.1">
    <property type="nucleotide sequence ID" value="NZ_QKXH01000003.1"/>
</dbReference>
<dbReference type="SUPFAM" id="SSF52317">
    <property type="entry name" value="Class I glutamine amidotransferase-like"/>
    <property type="match status" value="1"/>
</dbReference>
<comment type="caution">
    <text evidence="9">The sequence shown here is derived from an EMBL/GenBank/DDBJ whole genome shotgun (WGS) entry which is preliminary data.</text>
</comment>
<dbReference type="PANTHER" id="PTHR36175:SF1">
    <property type="entry name" value="CYANOPHYCINASE"/>
    <property type="match status" value="1"/>
</dbReference>
<evidence type="ECO:0000256" key="1">
    <source>
        <dbReference type="ARBA" id="ARBA00001092"/>
    </source>
</evidence>
<evidence type="ECO:0000256" key="3">
    <source>
        <dbReference type="ARBA" id="ARBA00006534"/>
    </source>
</evidence>
<dbReference type="CDD" id="cd03145">
    <property type="entry name" value="GAT1_cyanophycinase"/>
    <property type="match status" value="1"/>
</dbReference>
<comment type="similarity">
    <text evidence="3">Belongs to the peptidase S51 family.</text>
</comment>
<dbReference type="InterPro" id="IPR029062">
    <property type="entry name" value="Class_I_gatase-like"/>
</dbReference>
<dbReference type="PANTHER" id="PTHR36175">
    <property type="entry name" value="CYANOPHYCINASE"/>
    <property type="match status" value="1"/>
</dbReference>
<dbReference type="GO" id="GO:0006508">
    <property type="term" value="P:proteolysis"/>
    <property type="evidence" value="ECO:0007669"/>
    <property type="project" value="UniProtKB-KW"/>
</dbReference>
<comment type="function">
    <text evidence="2">Exopeptidase that catalyzes the hydrolytic cleavage of multi-L-arginyl-poly-L-aspartic acid (cyanophycin; a water-insoluble reserve polymer) into aspartate-arginine dipeptides.</text>
</comment>
<keyword evidence="8" id="KW-0720">Serine protease</keyword>
<keyword evidence="9" id="KW-0121">Carboxypeptidase</keyword>
<dbReference type="InterPro" id="IPR005320">
    <property type="entry name" value="Peptidase_S51"/>
</dbReference>
<keyword evidence="7 9" id="KW-0378">Hydrolase</keyword>
<keyword evidence="10" id="KW-1185">Reference proteome</keyword>
<dbReference type="Pfam" id="PF03575">
    <property type="entry name" value="Peptidase_S51"/>
    <property type="match status" value="1"/>
</dbReference>
<organism evidence="9 10">
    <name type="scientific">Flavobacterium aquariorum</name>
    <dbReference type="NCBI Taxonomy" id="2217670"/>
    <lineage>
        <taxon>Bacteria</taxon>
        <taxon>Pseudomonadati</taxon>
        <taxon>Bacteroidota</taxon>
        <taxon>Flavobacteriia</taxon>
        <taxon>Flavobacteriales</taxon>
        <taxon>Flavobacteriaceae</taxon>
        <taxon>Flavobacterium</taxon>
    </lineage>
</organism>
<evidence type="ECO:0000256" key="2">
    <source>
        <dbReference type="ARBA" id="ARBA00002039"/>
    </source>
</evidence>
<dbReference type="Gene3D" id="3.40.50.880">
    <property type="match status" value="1"/>
</dbReference>
<dbReference type="GO" id="GO:0008236">
    <property type="term" value="F:serine-type peptidase activity"/>
    <property type="evidence" value="ECO:0007669"/>
    <property type="project" value="UniProtKB-KW"/>
</dbReference>
<proteinExistence type="inferred from homology"/>
<sequence>MKIIPIFILAFSLFQISCQSKSESGKKQPIYELEKQSKNKALGKLFIIGGGKKSDALISELITLSKLEQENFMIILPMASEEPDSAVYYTAKQFISLGVRPEKIKSFNLNPKNQTKGQIDSLKTASLIYITGGDQNLFMKSVLNTSAYDAISTAYQNGTTIAGTSAGAAVMSQKMISGNELKHPKYTGDFRAIEAQNFEIKTGLGLLPNAIVDQHFIRRMRMNRLLAVALENPDQIAIGIDESTAIIVDGDSATVCGDSQVILIQNSEKKGIHTKSGLLGGKNIKLEILLPGEKFKI</sequence>
<dbReference type="Proteomes" id="UP000249177">
    <property type="component" value="Unassembled WGS sequence"/>
</dbReference>